<gene>
    <name evidence="1" type="ORF">TCM_015388</name>
</gene>
<dbReference type="Proteomes" id="UP000026915">
    <property type="component" value="Chromosome 3"/>
</dbReference>
<reference evidence="1 2" key="1">
    <citation type="journal article" date="2013" name="Genome Biol.">
        <title>The genome sequence of the most widely cultivated cacao type and its use to identify candidate genes regulating pod color.</title>
        <authorList>
            <person name="Motamayor J.C."/>
            <person name="Mockaitis K."/>
            <person name="Schmutz J."/>
            <person name="Haiminen N."/>
            <person name="Iii D.L."/>
            <person name="Cornejo O."/>
            <person name="Findley S.D."/>
            <person name="Zheng P."/>
            <person name="Utro F."/>
            <person name="Royaert S."/>
            <person name="Saski C."/>
            <person name="Jenkins J."/>
            <person name="Podicheti R."/>
            <person name="Zhao M."/>
            <person name="Scheffler B.E."/>
            <person name="Stack J.C."/>
            <person name="Feltus F.A."/>
            <person name="Mustiga G.M."/>
            <person name="Amores F."/>
            <person name="Phillips W."/>
            <person name="Marelli J.P."/>
            <person name="May G.D."/>
            <person name="Shapiro H."/>
            <person name="Ma J."/>
            <person name="Bustamante C.D."/>
            <person name="Schnell R.J."/>
            <person name="Main D."/>
            <person name="Gilbert D."/>
            <person name="Parida L."/>
            <person name="Kuhn D.N."/>
        </authorList>
    </citation>
    <scope>NUCLEOTIDE SEQUENCE [LARGE SCALE GENOMIC DNA]</scope>
    <source>
        <strain evidence="2">cv. Matina 1-6</strain>
    </source>
</reference>
<dbReference type="PANTHER" id="PTHR33566">
    <property type="entry name" value="EN/SPM-LIKE TRANSPOSON-RELATED"/>
    <property type="match status" value="1"/>
</dbReference>
<protein>
    <submittedName>
        <fullName evidence="1">Gamma-irradiation and mitomycin c induced 1-like protein</fullName>
    </submittedName>
</protein>
<dbReference type="AlphaFoldDB" id="A0A061G2T4"/>
<evidence type="ECO:0000313" key="1">
    <source>
        <dbReference type="EMBL" id="EOY23522.1"/>
    </source>
</evidence>
<dbReference type="STRING" id="3641.A0A061G2T4"/>
<sequence>MLKLCLTFPKNNMIQENLFSVAETDAGFNPTPSKADLATINFFSIALKNFGSRHVEKEKDVDVEIYRGGGHYDEEIGSGEDQPVLVVGPLNKKALGISSDGKIIYKQFDVLRVHKILKRKGVFWESGQRIKVLKGACAGFHKKNVYATLEYFLIEEFQGDFVGKQRSSDYMQMTCLCICFLSFFHLLCLAIDDTDWDCQFEKQSQKAPTRIDLLNAKQCQELEVDGALPADATVHAGLIPPGVFVAVLRPKSFGSSSASNDLDQDILKINLEMSMEVNFRRTKNHQDVKHICSGHITPSFCKGFHGLYVFSLGCKFPRLFQEAGIYSFFSVVTFFLSTNFALGSWDRVSSCFPIIPIEGLPVDVTKMKPFLSSDNLVYKPTNMEVIFYASALPFWLFLMLQDVMIESNEMGSMWPHYAATLMIYLNDESVSISVECQDALLYICHLHVKALLEKQIFIVL</sequence>
<proteinExistence type="predicted"/>
<dbReference type="InParanoid" id="A0A061G2T4"/>
<evidence type="ECO:0000313" key="2">
    <source>
        <dbReference type="Proteomes" id="UP000026915"/>
    </source>
</evidence>
<dbReference type="Gramene" id="EOY23522">
    <property type="protein sequence ID" value="EOY23522"/>
    <property type="gene ID" value="TCM_015388"/>
</dbReference>
<dbReference type="eggNOG" id="ENOG502QQS5">
    <property type="taxonomic scope" value="Eukaryota"/>
</dbReference>
<organism evidence="1 2">
    <name type="scientific">Theobroma cacao</name>
    <name type="common">Cacao</name>
    <name type="synonym">Cocoa</name>
    <dbReference type="NCBI Taxonomy" id="3641"/>
    <lineage>
        <taxon>Eukaryota</taxon>
        <taxon>Viridiplantae</taxon>
        <taxon>Streptophyta</taxon>
        <taxon>Embryophyta</taxon>
        <taxon>Tracheophyta</taxon>
        <taxon>Spermatophyta</taxon>
        <taxon>Magnoliopsida</taxon>
        <taxon>eudicotyledons</taxon>
        <taxon>Gunneridae</taxon>
        <taxon>Pentapetalae</taxon>
        <taxon>rosids</taxon>
        <taxon>malvids</taxon>
        <taxon>Malvales</taxon>
        <taxon>Malvaceae</taxon>
        <taxon>Byttnerioideae</taxon>
        <taxon>Theobroma</taxon>
    </lineage>
</organism>
<name>A0A061G2T4_THECC</name>
<dbReference type="PANTHER" id="PTHR33566:SF1">
    <property type="entry name" value="EN_SPM-LIKE TRANSPOSON-RELATED"/>
    <property type="match status" value="1"/>
</dbReference>
<keyword evidence="2" id="KW-1185">Reference proteome</keyword>
<accession>A0A061G2T4</accession>
<dbReference type="HOGENOM" id="CLU_595048_0_0_1"/>
<dbReference type="EMBL" id="CM001881">
    <property type="protein sequence ID" value="EOY23522.1"/>
    <property type="molecule type" value="Genomic_DNA"/>
</dbReference>